<dbReference type="EMBL" id="BGPR01000263">
    <property type="protein sequence ID" value="GBM08990.1"/>
    <property type="molecule type" value="Genomic_DNA"/>
</dbReference>
<name>A0A4Y2CX25_ARAVE</name>
<evidence type="ECO:0000313" key="2">
    <source>
        <dbReference type="Proteomes" id="UP000499080"/>
    </source>
</evidence>
<organism evidence="1 2">
    <name type="scientific">Araneus ventricosus</name>
    <name type="common">Orbweaver spider</name>
    <name type="synonym">Epeira ventricosa</name>
    <dbReference type="NCBI Taxonomy" id="182803"/>
    <lineage>
        <taxon>Eukaryota</taxon>
        <taxon>Metazoa</taxon>
        <taxon>Ecdysozoa</taxon>
        <taxon>Arthropoda</taxon>
        <taxon>Chelicerata</taxon>
        <taxon>Arachnida</taxon>
        <taxon>Araneae</taxon>
        <taxon>Araneomorphae</taxon>
        <taxon>Entelegynae</taxon>
        <taxon>Araneoidea</taxon>
        <taxon>Araneidae</taxon>
        <taxon>Araneus</taxon>
    </lineage>
</organism>
<proteinExistence type="predicted"/>
<dbReference type="AlphaFoldDB" id="A0A4Y2CX25"/>
<evidence type="ECO:0000313" key="1">
    <source>
        <dbReference type="EMBL" id="GBM08990.1"/>
    </source>
</evidence>
<accession>A0A4Y2CX25</accession>
<comment type="caution">
    <text evidence="1">The sequence shown here is derived from an EMBL/GenBank/DDBJ whole genome shotgun (WGS) entry which is preliminary data.</text>
</comment>
<dbReference type="Proteomes" id="UP000499080">
    <property type="component" value="Unassembled WGS sequence"/>
</dbReference>
<reference evidence="1 2" key="1">
    <citation type="journal article" date="2019" name="Sci. Rep.">
        <title>Orb-weaving spider Araneus ventricosus genome elucidates the spidroin gene catalogue.</title>
        <authorList>
            <person name="Kono N."/>
            <person name="Nakamura H."/>
            <person name="Ohtoshi R."/>
            <person name="Moran D.A.P."/>
            <person name="Shinohara A."/>
            <person name="Yoshida Y."/>
            <person name="Fujiwara M."/>
            <person name="Mori M."/>
            <person name="Tomita M."/>
            <person name="Arakawa K."/>
        </authorList>
    </citation>
    <scope>NUCLEOTIDE SEQUENCE [LARGE SCALE GENOMIC DNA]</scope>
</reference>
<gene>
    <name evidence="1" type="ORF">AVEN_229031_1</name>
</gene>
<protein>
    <submittedName>
        <fullName evidence="1">Uncharacterized protein</fullName>
    </submittedName>
</protein>
<sequence>MFLSPHPWPTGMPHPTPSTFLTSQMNYPNMISTAVTFRDWLQSSSNSRMFSYNLQKFVQQAELELIRLQWSYYGDLGRCGLVVRSRLWGQKVPGSKPDSTEDPCVLGLFHVKSYVGGQMSSRWCGVEVWRGGASSDVVLVI</sequence>
<keyword evidence="2" id="KW-1185">Reference proteome</keyword>